<dbReference type="GO" id="GO:0051496">
    <property type="term" value="P:positive regulation of stress fiber assembly"/>
    <property type="evidence" value="ECO:0007669"/>
    <property type="project" value="TreeGrafter"/>
</dbReference>
<feature type="compositionally biased region" description="Polar residues" evidence="2">
    <location>
        <begin position="294"/>
        <end position="316"/>
    </location>
</feature>
<dbReference type="InterPro" id="IPR039919">
    <property type="entry name" value="ARHGEF10/ARHGEF17"/>
</dbReference>
<feature type="compositionally biased region" description="Low complexity" evidence="2">
    <location>
        <begin position="104"/>
        <end position="126"/>
    </location>
</feature>
<evidence type="ECO:0000256" key="2">
    <source>
        <dbReference type="SAM" id="MobiDB-lite"/>
    </source>
</evidence>
<gene>
    <name evidence="3" type="ORF">AWZ03_010885</name>
</gene>
<dbReference type="GO" id="GO:0030036">
    <property type="term" value="P:actin cytoskeleton organization"/>
    <property type="evidence" value="ECO:0007669"/>
    <property type="project" value="TreeGrafter"/>
</dbReference>
<dbReference type="PANTHER" id="PTHR12877:SF7">
    <property type="entry name" value="RHO GUANINE NUCLEOTIDE EXCHANGE FACTOR 10-LIKE PROTEIN"/>
    <property type="match status" value="1"/>
</dbReference>
<sequence length="549" mass="58240">MNNSSSSSSGCSSCQQPFQVLWRSSCRWRWHFTLARLRPVAKNQQEQQHTKAVSSSFTVEIVGGAGGAGGGGAAAAVGYPNVDAVGQVDENKLNSSSWEDTLTEPQEQHPQSQSQLPLQSHSESLSVAQAQHQTSSFITAPGQGVGSQKASLTTAQLQSAFSRRIAEQQQQRAKGGQISQQADSATIAGGSFSANGGQAAVGVGVVGVGVGSSASSSSERDTKSPGRERREPPTASHSDEENFTEEEQTSSSVSSLSAGNQRNSQLRSTFNKAKQHLSFDKWRTAASASSSSATPNSLSGQPQCSQSVGPNSSRDSNMIMRRASACTMPTGSGAAGGVSQREDNTAPGESPGGRLSRWFSIRRGSSHQYDVGGRDGRQLTGSSFDMPDASASAAAAPKPTAANATLDAASPQKLANLGASKMMPGVPEYEDDENSAPENNRFDMDLMIPPGSRANGTARTTHSRLIVPMLPPAPPGLSQQQLKRRHIVAAIVHSENSYVATLQRLVNVSERETRACIRWCWVRAPRTLNLSIRTSTIVVQDWGHRYRFG</sequence>
<feature type="compositionally biased region" description="Low complexity" evidence="2">
    <location>
        <begin position="389"/>
        <end position="398"/>
    </location>
</feature>
<feature type="region of interest" description="Disordered" evidence="2">
    <location>
        <begin position="210"/>
        <end position="266"/>
    </location>
</feature>
<evidence type="ECO:0000256" key="1">
    <source>
        <dbReference type="ARBA" id="ARBA00022658"/>
    </source>
</evidence>
<dbReference type="PANTHER" id="PTHR12877">
    <property type="entry name" value="RHO GUANINE NUCLEOTIDE EXCHANGE FACTOR"/>
    <property type="match status" value="1"/>
</dbReference>
<feature type="region of interest" description="Disordered" evidence="2">
    <location>
        <begin position="422"/>
        <end position="441"/>
    </location>
</feature>
<evidence type="ECO:0000313" key="3">
    <source>
        <dbReference type="EMBL" id="TDG42701.1"/>
    </source>
</evidence>
<protein>
    <recommendedName>
        <fullName evidence="5">DH domain-containing protein</fullName>
    </recommendedName>
</protein>
<dbReference type="EMBL" id="LSRL02000206">
    <property type="protein sequence ID" value="TDG42701.1"/>
    <property type="molecule type" value="Genomic_DNA"/>
</dbReference>
<evidence type="ECO:0000313" key="4">
    <source>
        <dbReference type="Proteomes" id="UP000295192"/>
    </source>
</evidence>
<feature type="compositionally biased region" description="Basic and acidic residues" evidence="2">
    <location>
        <begin position="218"/>
        <end position="240"/>
    </location>
</feature>
<dbReference type="AlphaFoldDB" id="A0A484B4E9"/>
<accession>A0A484B4E9</accession>
<dbReference type="Proteomes" id="UP000295192">
    <property type="component" value="Unassembled WGS sequence"/>
</dbReference>
<keyword evidence="1" id="KW-0344">Guanine-nucleotide releasing factor</keyword>
<feature type="region of interest" description="Disordered" evidence="2">
    <location>
        <begin position="100"/>
        <end position="133"/>
    </location>
</feature>
<comment type="caution">
    <text evidence="3">The sequence shown here is derived from an EMBL/GenBank/DDBJ whole genome shotgun (WGS) entry which is preliminary data.</text>
</comment>
<proteinExistence type="predicted"/>
<dbReference type="GO" id="GO:0005085">
    <property type="term" value="F:guanyl-nucleotide exchange factor activity"/>
    <property type="evidence" value="ECO:0007669"/>
    <property type="project" value="UniProtKB-KW"/>
</dbReference>
<dbReference type="OMA" id="WHFTLAR"/>
<evidence type="ECO:0008006" key="5">
    <source>
        <dbReference type="Google" id="ProtNLM"/>
    </source>
</evidence>
<dbReference type="OrthoDB" id="28697at2759"/>
<dbReference type="STRING" id="7232.A0A484B4E9"/>
<name>A0A484B4E9_DRONA</name>
<reference evidence="3 4" key="1">
    <citation type="journal article" date="2019" name="J. Hered.">
        <title>An Improved Genome Assembly for Drosophila navojoa, the Basal Species in the mojavensis Cluster.</title>
        <authorList>
            <person name="Vanderlinde T."/>
            <person name="Dupim E.G."/>
            <person name="Nazario-Yepiz N.O."/>
            <person name="Carvalho A.B."/>
        </authorList>
    </citation>
    <scope>NUCLEOTIDE SEQUENCE [LARGE SCALE GENOMIC DNA]</scope>
    <source>
        <strain evidence="3">Navoj_Jal97</strain>
        <tissue evidence="3">Whole organism</tissue>
    </source>
</reference>
<keyword evidence="4" id="KW-1185">Reference proteome</keyword>
<organism evidence="3 4">
    <name type="scientific">Drosophila navojoa</name>
    <name type="common">Fruit fly</name>
    <dbReference type="NCBI Taxonomy" id="7232"/>
    <lineage>
        <taxon>Eukaryota</taxon>
        <taxon>Metazoa</taxon>
        <taxon>Ecdysozoa</taxon>
        <taxon>Arthropoda</taxon>
        <taxon>Hexapoda</taxon>
        <taxon>Insecta</taxon>
        <taxon>Pterygota</taxon>
        <taxon>Neoptera</taxon>
        <taxon>Endopterygota</taxon>
        <taxon>Diptera</taxon>
        <taxon>Brachycera</taxon>
        <taxon>Muscomorpha</taxon>
        <taxon>Ephydroidea</taxon>
        <taxon>Drosophilidae</taxon>
        <taxon>Drosophila</taxon>
    </lineage>
</organism>
<feature type="region of interest" description="Disordered" evidence="2">
    <location>
        <begin position="288"/>
        <end position="398"/>
    </location>
</feature>